<dbReference type="Proteomes" id="UP000077177">
    <property type="component" value="Chromosome"/>
</dbReference>
<proteinExistence type="predicted"/>
<evidence type="ECO:0000313" key="1">
    <source>
        <dbReference type="EMBL" id="ANE52902.1"/>
    </source>
</evidence>
<gene>
    <name evidence="1" type="ORF">SY85_22895</name>
</gene>
<organism evidence="1 2">
    <name type="scientific">Flavisolibacter tropicus</name>
    <dbReference type="NCBI Taxonomy" id="1492898"/>
    <lineage>
        <taxon>Bacteria</taxon>
        <taxon>Pseudomonadati</taxon>
        <taxon>Bacteroidota</taxon>
        <taxon>Chitinophagia</taxon>
        <taxon>Chitinophagales</taxon>
        <taxon>Chitinophagaceae</taxon>
        <taxon>Flavisolibacter</taxon>
    </lineage>
</organism>
<dbReference type="KEGG" id="fla:SY85_22895"/>
<dbReference type="RefSeq" id="WP_066408187.1">
    <property type="nucleotide sequence ID" value="NZ_CP011390.1"/>
</dbReference>
<dbReference type="OrthoDB" id="954326at2"/>
<protein>
    <recommendedName>
        <fullName evidence="3">DUF3592 domain-containing protein</fullName>
    </recommendedName>
</protein>
<reference evidence="2" key="1">
    <citation type="submission" date="2015-01" db="EMBL/GenBank/DDBJ databases">
        <title>Flavisolibacter sp./LCS9/ whole genome sequencing.</title>
        <authorList>
            <person name="Kim M.K."/>
            <person name="Srinivasan S."/>
            <person name="Lee J.-J."/>
        </authorList>
    </citation>
    <scope>NUCLEOTIDE SEQUENCE [LARGE SCALE GENOMIC DNA]</scope>
    <source>
        <strain evidence="2">LCS9</strain>
    </source>
</reference>
<dbReference type="AlphaFoldDB" id="A0A172U105"/>
<reference evidence="1 2" key="2">
    <citation type="journal article" date="2016" name="Int. J. Syst. Evol. Microbiol.">
        <title>Flavisolibacter tropicus sp. nov., isolated from tropical soil.</title>
        <authorList>
            <person name="Lee J.J."/>
            <person name="Kang M.S."/>
            <person name="Kim G.S."/>
            <person name="Lee C.S."/>
            <person name="Lim S."/>
            <person name="Lee J."/>
            <person name="Roh S.H."/>
            <person name="Kang H."/>
            <person name="Ha J.M."/>
            <person name="Bae S."/>
            <person name="Jung H.Y."/>
            <person name="Kim M.K."/>
        </authorList>
    </citation>
    <scope>NUCLEOTIDE SEQUENCE [LARGE SCALE GENOMIC DNA]</scope>
    <source>
        <strain evidence="1 2">LCS9</strain>
    </source>
</reference>
<name>A0A172U105_9BACT</name>
<sequence length="131" mass="15299">MTVTRNHIKIFFAIILIACTVAYAVRFRKASELEEHGTITTGYVTSVWDAYKGWTRFKYYYFHNGKKIKGSDSYKTLSFTIKDSLVGKAVPILYVPENPQNNKLLLTEADFNGLNKEFPDSLKWIQRYEKW</sequence>
<accession>A0A172U105</accession>
<evidence type="ECO:0008006" key="3">
    <source>
        <dbReference type="Google" id="ProtNLM"/>
    </source>
</evidence>
<dbReference type="EMBL" id="CP011390">
    <property type="protein sequence ID" value="ANE52902.1"/>
    <property type="molecule type" value="Genomic_DNA"/>
</dbReference>
<keyword evidence="2" id="KW-1185">Reference proteome</keyword>
<evidence type="ECO:0000313" key="2">
    <source>
        <dbReference type="Proteomes" id="UP000077177"/>
    </source>
</evidence>